<organism evidence="1 2">
    <name type="scientific">Dreissena polymorpha</name>
    <name type="common">Zebra mussel</name>
    <name type="synonym">Mytilus polymorpha</name>
    <dbReference type="NCBI Taxonomy" id="45954"/>
    <lineage>
        <taxon>Eukaryota</taxon>
        <taxon>Metazoa</taxon>
        <taxon>Spiralia</taxon>
        <taxon>Lophotrochozoa</taxon>
        <taxon>Mollusca</taxon>
        <taxon>Bivalvia</taxon>
        <taxon>Autobranchia</taxon>
        <taxon>Heteroconchia</taxon>
        <taxon>Euheterodonta</taxon>
        <taxon>Imparidentia</taxon>
        <taxon>Neoheterodontei</taxon>
        <taxon>Myida</taxon>
        <taxon>Dreissenoidea</taxon>
        <taxon>Dreissenidae</taxon>
        <taxon>Dreissena</taxon>
    </lineage>
</organism>
<proteinExistence type="predicted"/>
<sequence length="92" mass="10512">MIPRNVHGDLKDDFKDKVVSRQSALNFLAHKRSAVYYQSITCECCQYQCGVAEMRSYCSDDDDMWSMFKKRSDRIASSTNTASAEKELNDLG</sequence>
<dbReference type="EMBL" id="JAIWYP010000012">
    <property type="protein sequence ID" value="KAH3728495.1"/>
    <property type="molecule type" value="Genomic_DNA"/>
</dbReference>
<reference evidence="1" key="2">
    <citation type="submission" date="2020-11" db="EMBL/GenBank/DDBJ databases">
        <authorList>
            <person name="McCartney M.A."/>
            <person name="Auch B."/>
            <person name="Kono T."/>
            <person name="Mallez S."/>
            <person name="Becker A."/>
            <person name="Gohl D.M."/>
            <person name="Silverstein K.A.T."/>
            <person name="Koren S."/>
            <person name="Bechman K.B."/>
            <person name="Herman A."/>
            <person name="Abrahante J.E."/>
            <person name="Garbe J."/>
        </authorList>
    </citation>
    <scope>NUCLEOTIDE SEQUENCE</scope>
    <source>
        <strain evidence="1">Duluth1</strain>
        <tissue evidence="1">Whole animal</tissue>
    </source>
</reference>
<name>A0A9D4CQL7_DREPO</name>
<evidence type="ECO:0000313" key="2">
    <source>
        <dbReference type="Proteomes" id="UP000828390"/>
    </source>
</evidence>
<dbReference type="SUPFAM" id="SSF56994">
    <property type="entry name" value="Insulin-like"/>
    <property type="match status" value="1"/>
</dbReference>
<dbReference type="InterPro" id="IPR036438">
    <property type="entry name" value="Insulin-like_sf"/>
</dbReference>
<accession>A0A9D4CQL7</accession>
<evidence type="ECO:0000313" key="1">
    <source>
        <dbReference type="EMBL" id="KAH3728495.1"/>
    </source>
</evidence>
<dbReference type="AlphaFoldDB" id="A0A9D4CQL7"/>
<gene>
    <name evidence="1" type="ORF">DPMN_054452</name>
</gene>
<comment type="caution">
    <text evidence="1">The sequence shown here is derived from an EMBL/GenBank/DDBJ whole genome shotgun (WGS) entry which is preliminary data.</text>
</comment>
<dbReference type="Proteomes" id="UP000828390">
    <property type="component" value="Unassembled WGS sequence"/>
</dbReference>
<reference evidence="1" key="1">
    <citation type="journal article" date="2019" name="bioRxiv">
        <title>The Genome of the Zebra Mussel, Dreissena polymorpha: A Resource for Invasive Species Research.</title>
        <authorList>
            <person name="McCartney M.A."/>
            <person name="Auch B."/>
            <person name="Kono T."/>
            <person name="Mallez S."/>
            <person name="Zhang Y."/>
            <person name="Obille A."/>
            <person name="Becker A."/>
            <person name="Abrahante J.E."/>
            <person name="Garbe J."/>
            <person name="Badalamenti J.P."/>
            <person name="Herman A."/>
            <person name="Mangelson H."/>
            <person name="Liachko I."/>
            <person name="Sullivan S."/>
            <person name="Sone E.D."/>
            <person name="Koren S."/>
            <person name="Silverstein K.A.T."/>
            <person name="Beckman K.B."/>
            <person name="Gohl D.M."/>
        </authorList>
    </citation>
    <scope>NUCLEOTIDE SEQUENCE</scope>
    <source>
        <strain evidence="1">Duluth1</strain>
        <tissue evidence="1">Whole animal</tissue>
    </source>
</reference>
<dbReference type="Gene3D" id="1.10.100.10">
    <property type="entry name" value="Insulin-like"/>
    <property type="match status" value="1"/>
</dbReference>
<keyword evidence="2" id="KW-1185">Reference proteome</keyword>
<protein>
    <submittedName>
        <fullName evidence="1">Uncharacterized protein</fullName>
    </submittedName>
</protein>